<evidence type="ECO:0000256" key="10">
    <source>
        <dbReference type="ARBA" id="ARBA00022842"/>
    </source>
</evidence>
<dbReference type="InterPro" id="IPR053848">
    <property type="entry name" value="IMS_HHH_1"/>
</dbReference>
<comment type="cofactor">
    <cofactor evidence="16">
        <name>Mg(2+)</name>
        <dbReference type="ChEBI" id="CHEBI:18420"/>
    </cofactor>
    <text evidence="16">Binds 2 magnesium ions per subunit.</text>
</comment>
<keyword evidence="10 16" id="KW-0460">Magnesium</keyword>
<evidence type="ECO:0000256" key="16">
    <source>
        <dbReference type="HAMAP-Rule" id="MF_01113"/>
    </source>
</evidence>
<comment type="caution">
    <text evidence="19">The sequence shown here is derived from an EMBL/GenBank/DDBJ whole genome shotgun (WGS) entry which is preliminary data.</text>
</comment>
<feature type="compositionally biased region" description="Basic and acidic residues" evidence="17">
    <location>
        <begin position="415"/>
        <end position="424"/>
    </location>
</feature>
<evidence type="ECO:0000256" key="15">
    <source>
        <dbReference type="ARBA" id="ARBA00049244"/>
    </source>
</evidence>
<keyword evidence="11 16" id="KW-0239">DNA-directed DNA polymerase</keyword>
<dbReference type="PROSITE" id="PS50173">
    <property type="entry name" value="UMUC"/>
    <property type="match status" value="1"/>
</dbReference>
<dbReference type="SUPFAM" id="SSF100879">
    <property type="entry name" value="Lesion bypass DNA polymerase (Y-family), little finger domain"/>
    <property type="match status" value="1"/>
</dbReference>
<keyword evidence="12 16" id="KW-0238">DNA-binding</keyword>
<feature type="site" description="Substrate discrimination" evidence="16">
    <location>
        <position position="32"/>
    </location>
</feature>
<keyword evidence="4 16" id="KW-0963">Cytoplasm</keyword>
<keyword evidence="9 16" id="KW-0227">DNA damage</keyword>
<dbReference type="Pfam" id="PF11799">
    <property type="entry name" value="IMS_C"/>
    <property type="match status" value="1"/>
</dbReference>
<feature type="region of interest" description="Disordered" evidence="17">
    <location>
        <begin position="401"/>
        <end position="424"/>
    </location>
</feature>
<dbReference type="InterPro" id="IPR036775">
    <property type="entry name" value="DNA_pol_Y-fam_lit_finger_sf"/>
</dbReference>
<dbReference type="CDD" id="cd03586">
    <property type="entry name" value="PolY_Pol_IV_kappa"/>
    <property type="match status" value="1"/>
</dbReference>
<evidence type="ECO:0000256" key="8">
    <source>
        <dbReference type="ARBA" id="ARBA00022723"/>
    </source>
</evidence>
<evidence type="ECO:0000259" key="18">
    <source>
        <dbReference type="PROSITE" id="PS50173"/>
    </source>
</evidence>
<evidence type="ECO:0000256" key="12">
    <source>
        <dbReference type="ARBA" id="ARBA00023125"/>
    </source>
</evidence>
<dbReference type="PANTHER" id="PTHR11076:SF33">
    <property type="entry name" value="DNA POLYMERASE KAPPA"/>
    <property type="match status" value="1"/>
</dbReference>
<evidence type="ECO:0000313" key="19">
    <source>
        <dbReference type="EMBL" id="MDP9832196.1"/>
    </source>
</evidence>
<dbReference type="InterPro" id="IPR043128">
    <property type="entry name" value="Rev_trsase/Diguanyl_cyclase"/>
</dbReference>
<evidence type="ECO:0000256" key="13">
    <source>
        <dbReference type="ARBA" id="ARBA00023204"/>
    </source>
</evidence>
<evidence type="ECO:0000256" key="9">
    <source>
        <dbReference type="ARBA" id="ARBA00022763"/>
    </source>
</evidence>
<evidence type="ECO:0000256" key="5">
    <source>
        <dbReference type="ARBA" id="ARBA00022679"/>
    </source>
</evidence>
<feature type="domain" description="UmuC" evidence="18">
    <location>
        <begin position="23"/>
        <end position="202"/>
    </location>
</feature>
<dbReference type="PANTHER" id="PTHR11076">
    <property type="entry name" value="DNA REPAIR POLYMERASE UMUC / TRANSFERASE FAMILY MEMBER"/>
    <property type="match status" value="1"/>
</dbReference>
<evidence type="ECO:0000313" key="20">
    <source>
        <dbReference type="Proteomes" id="UP001230145"/>
    </source>
</evidence>
<dbReference type="RefSeq" id="WP_307634653.1">
    <property type="nucleotide sequence ID" value="NZ_JAUSQL010000001.1"/>
</dbReference>
<dbReference type="InterPro" id="IPR050116">
    <property type="entry name" value="DNA_polymerase-Y"/>
</dbReference>
<feature type="binding site" evidence="16">
    <location>
        <position position="120"/>
    </location>
    <ligand>
        <name>Mg(2+)</name>
        <dbReference type="ChEBI" id="CHEBI:18420"/>
    </ligand>
</feature>
<dbReference type="NCBIfam" id="NF002677">
    <property type="entry name" value="PRK02406.1"/>
    <property type="match status" value="1"/>
</dbReference>
<keyword evidence="13 16" id="KW-0234">DNA repair</keyword>
<dbReference type="EMBL" id="JAUSQL010000001">
    <property type="protein sequence ID" value="MDP9832196.1"/>
    <property type="molecule type" value="Genomic_DNA"/>
</dbReference>
<reference evidence="19 20" key="1">
    <citation type="submission" date="2023-07" db="EMBL/GenBank/DDBJ databases">
        <title>Sequencing the genomes of 1000 actinobacteria strains.</title>
        <authorList>
            <person name="Klenk H.-P."/>
        </authorList>
    </citation>
    <scope>NUCLEOTIDE SEQUENCE [LARGE SCALE GENOMIC DNA]</scope>
    <source>
        <strain evidence="19 20">DSM 19515</strain>
    </source>
</reference>
<accession>A0ABT9PHJ8</accession>
<dbReference type="HAMAP" id="MF_01113">
    <property type="entry name" value="DNApol_IV"/>
    <property type="match status" value="1"/>
</dbReference>
<evidence type="ECO:0000256" key="4">
    <source>
        <dbReference type="ARBA" id="ARBA00022490"/>
    </source>
</evidence>
<organism evidence="19 20">
    <name type="scientific">Trueperella abortisuis</name>
    <dbReference type="NCBI Taxonomy" id="445930"/>
    <lineage>
        <taxon>Bacteria</taxon>
        <taxon>Bacillati</taxon>
        <taxon>Actinomycetota</taxon>
        <taxon>Actinomycetes</taxon>
        <taxon>Actinomycetales</taxon>
        <taxon>Actinomycetaceae</taxon>
        <taxon>Trueperella</taxon>
    </lineage>
</organism>
<evidence type="ECO:0000256" key="11">
    <source>
        <dbReference type="ARBA" id="ARBA00022932"/>
    </source>
</evidence>
<keyword evidence="20" id="KW-1185">Reference proteome</keyword>
<dbReference type="Gene3D" id="1.10.150.20">
    <property type="entry name" value="5' to 3' exonuclease, C-terminal subdomain"/>
    <property type="match status" value="1"/>
</dbReference>
<evidence type="ECO:0000256" key="17">
    <source>
        <dbReference type="SAM" id="MobiDB-lite"/>
    </source>
</evidence>
<keyword evidence="7 16" id="KW-0235">DNA replication</keyword>
<keyword evidence="8 16" id="KW-0479">Metal-binding</keyword>
<dbReference type="Pfam" id="PF21999">
    <property type="entry name" value="IMS_HHH_1"/>
    <property type="match status" value="1"/>
</dbReference>
<dbReference type="Gene3D" id="3.40.1170.60">
    <property type="match status" value="1"/>
</dbReference>
<dbReference type="SUPFAM" id="SSF56672">
    <property type="entry name" value="DNA/RNA polymerases"/>
    <property type="match status" value="1"/>
</dbReference>
<dbReference type="Gene3D" id="3.30.70.270">
    <property type="match status" value="1"/>
</dbReference>
<name>A0ABT9PHJ8_9ACTO</name>
<protein>
    <recommendedName>
        <fullName evidence="16">DNA polymerase IV</fullName>
        <shortName evidence="16">Pol IV</shortName>
        <ecNumber evidence="16">2.7.7.7</ecNumber>
    </recommendedName>
</protein>
<sequence>MSRAPRSPEAKKDWGSDDSQTPILHVDMDAFFVSVELLTKPELVGKPVAVGGQERGVISAASYEARRSGVNSALPVARAKRLCPDLIILPHSKGLYGEVSARIKAIFAEFTPLVEPLSVDEAFLDVSGARKIFGSPLTIATELRRRIYDQERLTASVGVAATKHVAKIASAQAKPDGLLLIPKDQTLPFLHGLPVGALWGVGDKTRERLERKGIATIGDLAALGEARLRGLLGQAAGSQLYALAMGSDPRKVTPQRKEKSISREQTYFEPLATRAEGERALLELSHDVARRLRRAGVVSWTIGIKVRSAADFSTVSRTLTLGAPTALAADVFGAARRLFEAAGVPDGGIRLLGVRAENLAGLEEGIQLAIGDDGRRGRAEAAMDSVRSRFGEGALGPASLVERDGRAPSYPSGESVERSGERIW</sequence>
<keyword evidence="5 16" id="KW-0808">Transferase</keyword>
<comment type="subunit">
    <text evidence="16">Monomer.</text>
</comment>
<dbReference type="GO" id="GO:0003887">
    <property type="term" value="F:DNA-directed DNA polymerase activity"/>
    <property type="evidence" value="ECO:0007669"/>
    <property type="project" value="UniProtKB-EC"/>
</dbReference>
<comment type="similarity">
    <text evidence="2 16">Belongs to the DNA polymerase type-Y family.</text>
</comment>
<comment type="subcellular location">
    <subcellularLocation>
        <location evidence="1 16">Cytoplasm</location>
    </subcellularLocation>
</comment>
<keyword evidence="6 16" id="KW-0548">Nucleotidyltransferase</keyword>
<dbReference type="Gene3D" id="3.30.1490.100">
    <property type="entry name" value="DNA polymerase, Y-family, little finger domain"/>
    <property type="match status" value="1"/>
</dbReference>
<evidence type="ECO:0000256" key="6">
    <source>
        <dbReference type="ARBA" id="ARBA00022695"/>
    </source>
</evidence>
<proteinExistence type="inferred from homology"/>
<feature type="binding site" evidence="16">
    <location>
        <position position="27"/>
    </location>
    <ligand>
        <name>Mg(2+)</name>
        <dbReference type="ChEBI" id="CHEBI:18420"/>
    </ligand>
</feature>
<dbReference type="Proteomes" id="UP001230145">
    <property type="component" value="Unassembled WGS sequence"/>
</dbReference>
<feature type="active site" evidence="16">
    <location>
        <position position="121"/>
    </location>
</feature>
<dbReference type="InterPro" id="IPR043502">
    <property type="entry name" value="DNA/RNA_pol_sf"/>
</dbReference>
<evidence type="ECO:0000256" key="7">
    <source>
        <dbReference type="ARBA" id="ARBA00022705"/>
    </source>
</evidence>
<gene>
    <name evidence="16" type="primary">dinB</name>
    <name evidence="19" type="ORF">J2S45_000875</name>
</gene>
<evidence type="ECO:0000256" key="2">
    <source>
        <dbReference type="ARBA" id="ARBA00010945"/>
    </source>
</evidence>
<dbReference type="EC" id="2.7.7.7" evidence="16"/>
<comment type="catalytic activity">
    <reaction evidence="15 16">
        <text>DNA(n) + a 2'-deoxyribonucleoside 5'-triphosphate = DNA(n+1) + diphosphate</text>
        <dbReference type="Rhea" id="RHEA:22508"/>
        <dbReference type="Rhea" id="RHEA-COMP:17339"/>
        <dbReference type="Rhea" id="RHEA-COMP:17340"/>
        <dbReference type="ChEBI" id="CHEBI:33019"/>
        <dbReference type="ChEBI" id="CHEBI:61560"/>
        <dbReference type="ChEBI" id="CHEBI:173112"/>
        <dbReference type="EC" id="2.7.7.7"/>
    </reaction>
</comment>
<dbReference type="NCBIfam" id="NF003015">
    <property type="entry name" value="PRK03858.1"/>
    <property type="match status" value="1"/>
</dbReference>
<dbReference type="InterPro" id="IPR022880">
    <property type="entry name" value="DNApol_IV"/>
</dbReference>
<evidence type="ECO:0000256" key="14">
    <source>
        <dbReference type="ARBA" id="ARBA00025589"/>
    </source>
</evidence>
<dbReference type="Pfam" id="PF00817">
    <property type="entry name" value="IMS"/>
    <property type="match status" value="1"/>
</dbReference>
<dbReference type="InterPro" id="IPR017961">
    <property type="entry name" value="DNA_pol_Y-fam_little_finger"/>
</dbReference>
<evidence type="ECO:0000256" key="3">
    <source>
        <dbReference type="ARBA" id="ARBA00022457"/>
    </source>
</evidence>
<comment type="function">
    <text evidence="14 16">Poorly processive, error-prone DNA polymerase involved in untargeted mutagenesis. Copies undamaged DNA at stalled replication forks, which arise in vivo from mismatched or misaligned primer ends. These misaligned primers can be extended by PolIV. Exhibits no 3'-5' exonuclease (proofreading) activity. May be involved in translesional synthesis, in conjunction with the beta clamp from PolIII.</text>
</comment>
<dbReference type="InterPro" id="IPR001126">
    <property type="entry name" value="UmuC"/>
</dbReference>
<evidence type="ECO:0000256" key="1">
    <source>
        <dbReference type="ARBA" id="ARBA00004496"/>
    </source>
</evidence>
<keyword evidence="3 16" id="KW-0515">Mutator protein</keyword>